<reference evidence="2 3" key="1">
    <citation type="submission" date="2017-12" db="EMBL/GenBank/DDBJ databases">
        <authorList>
            <person name="Paulsen S."/>
            <person name="Gram L.K."/>
        </authorList>
    </citation>
    <scope>NUCLEOTIDE SEQUENCE [LARGE SCALE GENOMIC DNA]</scope>
    <source>
        <strain evidence="2 3">S2897</strain>
    </source>
</reference>
<feature type="chain" id="PRO_5024418308" description="Capsular biosynthesis protein" evidence="1">
    <location>
        <begin position="28"/>
        <end position="407"/>
    </location>
</feature>
<protein>
    <recommendedName>
        <fullName evidence="4">Capsular biosynthesis protein</fullName>
    </recommendedName>
</protein>
<dbReference type="STRING" id="151081.TW72_00680"/>
<accession>A0A5S3Z291</accession>
<name>A0A5S3Z291_9GAMM</name>
<keyword evidence="1" id="KW-0732">Signal</keyword>
<dbReference type="InterPro" id="IPR018759">
    <property type="entry name" value="BBP2_2"/>
</dbReference>
<evidence type="ECO:0000256" key="1">
    <source>
        <dbReference type="SAM" id="SignalP"/>
    </source>
</evidence>
<gene>
    <name evidence="2" type="ORF">CWC05_16235</name>
</gene>
<evidence type="ECO:0008006" key="4">
    <source>
        <dbReference type="Google" id="ProtNLM"/>
    </source>
</evidence>
<sequence>MRINIREWRMRKSMLAAALLSATTAHAAMPKPGSYITQNGLELTPKLSVGAMYDDNIFSTANNEQSSMIYTATPELEMAYDDGINRHQLTTRLSSAAYIQSSADNYTDGHIGYLSHFEPSRRHRFNVRVDADWNVERRGEGLSEGQPNAFAEPLTYEQQDYHADYEFGAQTAMYRVKFDAGYYNKNYTRFETITQYRDYDKANFGATLYFNSQSRSDVFVSVHQNNYRYDVVDINGVTRDSDDYQAYAGYSWEATALTEGEIKVGYQKKDFANAARENFSGVSWQAKIKWQPLTYSHFRFTTSRSARDPLVEGDYVRETFYEAQWVHQWRENLQTKVAYSYTDDEFVGVSRQDSLRGLTLAMDYALSPSVVLSSYYELRNDNSTRDDLAFDRNRIGLTVQFALMGSR</sequence>
<reference evidence="3" key="2">
    <citation type="submission" date="2019-06" db="EMBL/GenBank/DDBJ databases">
        <title>Co-occurence of chitin degradation, pigmentation and bioactivity in marine Pseudoalteromonas.</title>
        <authorList>
            <person name="Sonnenschein E.C."/>
            <person name="Bech P.K."/>
        </authorList>
    </citation>
    <scope>NUCLEOTIDE SEQUENCE [LARGE SCALE GENOMIC DNA]</scope>
    <source>
        <strain evidence="3">S2897</strain>
    </source>
</reference>
<dbReference type="AlphaFoldDB" id="A0A5S3Z291"/>
<dbReference type="Proteomes" id="UP000305874">
    <property type="component" value="Unassembled WGS sequence"/>
</dbReference>
<dbReference type="SUPFAM" id="SSF56935">
    <property type="entry name" value="Porins"/>
    <property type="match status" value="1"/>
</dbReference>
<evidence type="ECO:0000313" key="3">
    <source>
        <dbReference type="Proteomes" id="UP000305874"/>
    </source>
</evidence>
<evidence type="ECO:0000313" key="2">
    <source>
        <dbReference type="EMBL" id="TMP85885.1"/>
    </source>
</evidence>
<dbReference type="EMBL" id="PNCG01000017">
    <property type="protein sequence ID" value="TMP85885.1"/>
    <property type="molecule type" value="Genomic_DNA"/>
</dbReference>
<organism evidence="2 3">
    <name type="scientific">Pseudoalteromonas ruthenica</name>
    <dbReference type="NCBI Taxonomy" id="151081"/>
    <lineage>
        <taxon>Bacteria</taxon>
        <taxon>Pseudomonadati</taxon>
        <taxon>Pseudomonadota</taxon>
        <taxon>Gammaproteobacteria</taxon>
        <taxon>Alteromonadales</taxon>
        <taxon>Pseudoalteromonadaceae</taxon>
        <taxon>Pseudoalteromonas</taxon>
    </lineage>
</organism>
<proteinExistence type="predicted"/>
<dbReference type="OrthoDB" id="9153755at2"/>
<comment type="caution">
    <text evidence="2">The sequence shown here is derived from an EMBL/GenBank/DDBJ whole genome shotgun (WGS) entry which is preliminary data.</text>
</comment>
<feature type="signal peptide" evidence="1">
    <location>
        <begin position="1"/>
        <end position="27"/>
    </location>
</feature>
<dbReference type="Pfam" id="PF10082">
    <property type="entry name" value="BBP2_2"/>
    <property type="match status" value="1"/>
</dbReference>